<gene>
    <name evidence="9" type="ORF">Dsin_023337</name>
</gene>
<accession>A0AAE0A420</accession>
<protein>
    <recommendedName>
        <fullName evidence="8">ABC transmembrane type-1 domain-containing protein</fullName>
    </recommendedName>
</protein>
<evidence type="ECO:0000259" key="8">
    <source>
        <dbReference type="PROSITE" id="PS50929"/>
    </source>
</evidence>
<feature type="transmembrane region" description="Helical" evidence="7">
    <location>
        <begin position="265"/>
        <end position="283"/>
    </location>
</feature>
<organism evidence="9 10">
    <name type="scientific">Dipteronia sinensis</name>
    <dbReference type="NCBI Taxonomy" id="43782"/>
    <lineage>
        <taxon>Eukaryota</taxon>
        <taxon>Viridiplantae</taxon>
        <taxon>Streptophyta</taxon>
        <taxon>Embryophyta</taxon>
        <taxon>Tracheophyta</taxon>
        <taxon>Spermatophyta</taxon>
        <taxon>Magnoliopsida</taxon>
        <taxon>eudicotyledons</taxon>
        <taxon>Gunneridae</taxon>
        <taxon>Pentapetalae</taxon>
        <taxon>rosids</taxon>
        <taxon>malvids</taxon>
        <taxon>Sapindales</taxon>
        <taxon>Sapindaceae</taxon>
        <taxon>Hippocastanoideae</taxon>
        <taxon>Acereae</taxon>
        <taxon>Dipteronia</taxon>
    </lineage>
</organism>
<dbReference type="EMBL" id="JANJYJ010000007">
    <property type="protein sequence ID" value="KAK3199922.1"/>
    <property type="molecule type" value="Genomic_DNA"/>
</dbReference>
<dbReference type="PANTHER" id="PTHR24223:SF181">
    <property type="entry name" value="ABC TRANSPORTER C FAMILY MEMBER 3"/>
    <property type="match status" value="1"/>
</dbReference>
<keyword evidence="10" id="KW-1185">Reference proteome</keyword>
<keyword evidence="5 7" id="KW-1133">Transmembrane helix</keyword>
<feature type="domain" description="ABC transmembrane type-1" evidence="8">
    <location>
        <begin position="231"/>
        <end position="384"/>
    </location>
</feature>
<comment type="caution">
    <text evidence="9">The sequence shown here is derived from an EMBL/GenBank/DDBJ whole genome shotgun (WGS) entry which is preliminary data.</text>
</comment>
<evidence type="ECO:0000256" key="3">
    <source>
        <dbReference type="ARBA" id="ARBA00022741"/>
    </source>
</evidence>
<evidence type="ECO:0000256" key="5">
    <source>
        <dbReference type="ARBA" id="ARBA00022989"/>
    </source>
</evidence>
<feature type="transmembrane region" description="Helical" evidence="7">
    <location>
        <begin position="143"/>
        <end position="161"/>
    </location>
</feature>
<evidence type="ECO:0000256" key="4">
    <source>
        <dbReference type="ARBA" id="ARBA00022840"/>
    </source>
</evidence>
<feature type="transmembrane region" description="Helical" evidence="7">
    <location>
        <begin position="20"/>
        <end position="44"/>
    </location>
</feature>
<keyword evidence="3" id="KW-0547">Nucleotide-binding</keyword>
<dbReference type="InterPro" id="IPR036640">
    <property type="entry name" value="ABC1_TM_sf"/>
</dbReference>
<keyword evidence="1" id="KW-0813">Transport</keyword>
<dbReference type="InterPro" id="IPR011527">
    <property type="entry name" value="ABC1_TM_dom"/>
</dbReference>
<evidence type="ECO:0000313" key="10">
    <source>
        <dbReference type="Proteomes" id="UP001281410"/>
    </source>
</evidence>
<evidence type="ECO:0000256" key="1">
    <source>
        <dbReference type="ARBA" id="ARBA00022448"/>
    </source>
</evidence>
<dbReference type="InterPro" id="IPR050173">
    <property type="entry name" value="ABC_transporter_C-like"/>
</dbReference>
<sequence>MELFSSSQMYPGTDLLLKPIFLHGFSASLHLVLLLVLFVSWVCMKLKVSANHSEGSKERFKNKSLLYKLTLFCCLGVSVFNLVLCLLSYFYWYRNDWSDEKLVTLLDLVLRTLGWGAICVSLYIQFFNSVLYKRHVSLPVQLLVSDVVSVISGLFFCYVGFSVKNETGEEDTLFEEPLLDGNSSGFNGVASSITSKGADSEVLLGLLSSKTVIYVTHQVELLPAADLILASTDQSAVDMNIPYQVEGFAFSMIQLLGITVVMSQAQWQVFIVFVPVIAMCIWYQQYYIPSARELSRLVGVCKAPVIQHFAETISGSTTIRSFDQESRFRDTNMKLMDGYSRPVFHIIGAMEWLCFRLDFLSSITFAFSLIFLVSIPEGSISPSN</sequence>
<keyword evidence="6 7" id="KW-0472">Membrane</keyword>
<dbReference type="SUPFAM" id="SSF90123">
    <property type="entry name" value="ABC transporter transmembrane region"/>
    <property type="match status" value="1"/>
</dbReference>
<evidence type="ECO:0000313" key="9">
    <source>
        <dbReference type="EMBL" id="KAK3199922.1"/>
    </source>
</evidence>
<dbReference type="GO" id="GO:0140359">
    <property type="term" value="F:ABC-type transporter activity"/>
    <property type="evidence" value="ECO:0007669"/>
    <property type="project" value="InterPro"/>
</dbReference>
<evidence type="ECO:0000256" key="7">
    <source>
        <dbReference type="SAM" id="Phobius"/>
    </source>
</evidence>
<name>A0AAE0A420_9ROSI</name>
<feature type="transmembrane region" description="Helical" evidence="7">
    <location>
        <begin position="65"/>
        <end position="92"/>
    </location>
</feature>
<evidence type="ECO:0000256" key="2">
    <source>
        <dbReference type="ARBA" id="ARBA00022692"/>
    </source>
</evidence>
<reference evidence="9" key="1">
    <citation type="journal article" date="2023" name="Plant J.">
        <title>Genome sequences and population genomics provide insights into the demographic history, inbreeding, and mutation load of two 'living fossil' tree species of Dipteronia.</title>
        <authorList>
            <person name="Feng Y."/>
            <person name="Comes H.P."/>
            <person name="Chen J."/>
            <person name="Zhu S."/>
            <person name="Lu R."/>
            <person name="Zhang X."/>
            <person name="Li P."/>
            <person name="Qiu J."/>
            <person name="Olsen K.M."/>
            <person name="Qiu Y."/>
        </authorList>
    </citation>
    <scope>NUCLEOTIDE SEQUENCE</scope>
    <source>
        <strain evidence="9">NBL</strain>
    </source>
</reference>
<dbReference type="GO" id="GO:0016020">
    <property type="term" value="C:membrane"/>
    <property type="evidence" value="ECO:0007669"/>
    <property type="project" value="InterPro"/>
</dbReference>
<proteinExistence type="predicted"/>
<dbReference type="PANTHER" id="PTHR24223">
    <property type="entry name" value="ATP-BINDING CASSETTE SUB-FAMILY C"/>
    <property type="match status" value="1"/>
</dbReference>
<feature type="transmembrane region" description="Helical" evidence="7">
    <location>
        <begin position="112"/>
        <end position="131"/>
    </location>
</feature>
<feature type="transmembrane region" description="Helical" evidence="7">
    <location>
        <begin position="357"/>
        <end position="375"/>
    </location>
</feature>
<dbReference type="Pfam" id="PF00664">
    <property type="entry name" value="ABC_membrane"/>
    <property type="match status" value="1"/>
</dbReference>
<keyword evidence="2 7" id="KW-0812">Transmembrane</keyword>
<keyword evidence="4" id="KW-0067">ATP-binding</keyword>
<evidence type="ECO:0000256" key="6">
    <source>
        <dbReference type="ARBA" id="ARBA00023136"/>
    </source>
</evidence>
<dbReference type="Proteomes" id="UP001281410">
    <property type="component" value="Unassembled WGS sequence"/>
</dbReference>
<dbReference type="GO" id="GO:0005524">
    <property type="term" value="F:ATP binding"/>
    <property type="evidence" value="ECO:0007669"/>
    <property type="project" value="UniProtKB-KW"/>
</dbReference>
<dbReference type="Gene3D" id="1.20.1560.10">
    <property type="entry name" value="ABC transporter type 1, transmembrane domain"/>
    <property type="match status" value="1"/>
</dbReference>
<dbReference type="PROSITE" id="PS50929">
    <property type="entry name" value="ABC_TM1F"/>
    <property type="match status" value="1"/>
</dbReference>
<dbReference type="AlphaFoldDB" id="A0AAE0A420"/>